<dbReference type="GO" id="GO:0016020">
    <property type="term" value="C:membrane"/>
    <property type="evidence" value="ECO:0007669"/>
    <property type="project" value="UniProtKB-SubCell"/>
</dbReference>
<feature type="domain" description="TerB-C" evidence="8">
    <location>
        <begin position="518"/>
        <end position="600"/>
    </location>
</feature>
<organism evidence="9 10">
    <name type="scientific">Acetivibrio thermocellus AD2</name>
    <dbReference type="NCBI Taxonomy" id="1138384"/>
    <lineage>
        <taxon>Bacteria</taxon>
        <taxon>Bacillati</taxon>
        <taxon>Bacillota</taxon>
        <taxon>Clostridia</taxon>
        <taxon>Eubacteriales</taxon>
        <taxon>Oscillospiraceae</taxon>
        <taxon>Acetivibrio</taxon>
    </lineage>
</organism>
<dbReference type="AlphaFoldDB" id="A0AB36TGI8"/>
<proteinExistence type="predicted"/>
<feature type="domain" description="TM2" evidence="6">
    <location>
        <begin position="4"/>
        <end position="41"/>
    </location>
</feature>
<dbReference type="InterPro" id="IPR028932">
    <property type="entry name" value="TerB-C"/>
</dbReference>
<keyword evidence="2 5" id="KW-0812">Transmembrane</keyword>
<evidence type="ECO:0000256" key="1">
    <source>
        <dbReference type="ARBA" id="ARBA00004141"/>
    </source>
</evidence>
<keyword evidence="3 5" id="KW-1133">Transmembrane helix</keyword>
<evidence type="ECO:0000313" key="10">
    <source>
        <dbReference type="Proteomes" id="UP000223596"/>
    </source>
</evidence>
<dbReference type="InterPro" id="IPR025266">
    <property type="entry name" value="TerB_N"/>
</dbReference>
<dbReference type="Pfam" id="PF13208">
    <property type="entry name" value="TerB_N"/>
    <property type="match status" value="1"/>
</dbReference>
<evidence type="ECO:0000259" key="7">
    <source>
        <dbReference type="Pfam" id="PF13208"/>
    </source>
</evidence>
<evidence type="ECO:0000256" key="5">
    <source>
        <dbReference type="SAM" id="Phobius"/>
    </source>
</evidence>
<feature type="transmembrane region" description="Helical" evidence="5">
    <location>
        <begin position="7"/>
        <end position="27"/>
    </location>
</feature>
<evidence type="ECO:0000256" key="4">
    <source>
        <dbReference type="ARBA" id="ARBA00023136"/>
    </source>
</evidence>
<protein>
    <submittedName>
        <fullName evidence="9">TM2 domain-containing protein</fullName>
    </submittedName>
</protein>
<dbReference type="InterPro" id="IPR007829">
    <property type="entry name" value="TM2"/>
</dbReference>
<evidence type="ECO:0000313" key="9">
    <source>
        <dbReference type="EMBL" id="PFH02928.1"/>
    </source>
</evidence>
<gene>
    <name evidence="9" type="ORF">M972_111721</name>
</gene>
<reference evidence="9 10" key="1">
    <citation type="submission" date="2017-09" db="EMBL/GenBank/DDBJ databases">
        <title>Evaluation of Pacific Biosciences Sequencing Technology to Finishing C. thermocellum Genome Sequences.</title>
        <authorList>
            <person name="Brown S."/>
        </authorList>
    </citation>
    <scope>NUCLEOTIDE SEQUENCE [LARGE SCALE GENOMIC DNA]</scope>
    <source>
        <strain evidence="9 10">AD2</strain>
    </source>
</reference>
<dbReference type="Pfam" id="PF05154">
    <property type="entry name" value="TM2"/>
    <property type="match status" value="1"/>
</dbReference>
<evidence type="ECO:0000259" key="6">
    <source>
        <dbReference type="Pfam" id="PF05154"/>
    </source>
</evidence>
<evidence type="ECO:0000256" key="2">
    <source>
        <dbReference type="ARBA" id="ARBA00022692"/>
    </source>
</evidence>
<evidence type="ECO:0000259" key="8">
    <source>
        <dbReference type="Pfam" id="PF15615"/>
    </source>
</evidence>
<dbReference type="RefSeq" id="WP_003519444.1">
    <property type="nucleotide sequence ID" value="NZ_CP013828.1"/>
</dbReference>
<accession>A0AB36TGI8</accession>
<sequence>MKKSKSLIIGYLLAFFLGGVGAHLFYYHKRLRAWIYFLAVIFSAARLLPLTMVLGWIDMFFIKKWHKEYLERGEKISEKLIDIPTRFTFTTEITQVGKLEPSLQKVLPKKEEKKFYKEEDIILPEYAHLKTPIHIRKDIEKLRNSVNAKKTNSPAIEINVFTRDTEFMKDSIRYADMVVRNADFVPLEVYWTTFRDLDERQKKWYFYWRYQALNGNYLDTDLSYVILFVYELINYTFNQNAAFNVSMMVRLREAYKDRLPALDKYIVPWIRDILVELNEIELAYKWGLGAEPYSGLNFYRIFKEHQGDISKIPMEEWRKVVYGYSETTFFKANAQKVYAVFEQALKLFQKINAEEGLDLEKAWFRPEEKIENYRFFNSAVIGRNVSSRVIKYLKYVPTDYFYNEVTALFRLSENVTRLLAGVTRQLQVNEELLPPGFKEALLEEIRRLDLTENVGLKSRFSPDKKIKNRFYQVASKENEESKQTIPKRTTQTIGIGSEKIKPELDLLQIDIPAHRSSISLADEEVNVEGFISSLTEEESKFISTFSNNKKSINEAEEQLRAQGVPVTIFVEQINAKAEEYLEDVFIELIGEEYVINEELVTVWEEIKRRKQHEN</sequence>
<comment type="subcellular location">
    <subcellularLocation>
        <location evidence="1">Membrane</location>
        <topology evidence="1">Multi-pass membrane protein</topology>
    </subcellularLocation>
</comment>
<dbReference type="Pfam" id="PF15615">
    <property type="entry name" value="TerB_C"/>
    <property type="match status" value="1"/>
</dbReference>
<evidence type="ECO:0000256" key="3">
    <source>
        <dbReference type="ARBA" id="ARBA00022989"/>
    </source>
</evidence>
<comment type="caution">
    <text evidence="9">The sequence shown here is derived from an EMBL/GenBank/DDBJ whole genome shotgun (WGS) entry which is preliminary data.</text>
</comment>
<dbReference type="Proteomes" id="UP000223596">
    <property type="component" value="Unassembled WGS sequence"/>
</dbReference>
<feature type="domain" description="TerB N-terminal" evidence="7">
    <location>
        <begin position="156"/>
        <end position="277"/>
    </location>
</feature>
<name>A0AB36TGI8_ACETH</name>
<keyword evidence="4 5" id="KW-0472">Membrane</keyword>
<feature type="transmembrane region" description="Helical" evidence="5">
    <location>
        <begin position="33"/>
        <end position="57"/>
    </location>
</feature>
<dbReference type="EMBL" id="PDBW01000001">
    <property type="protein sequence ID" value="PFH02928.1"/>
    <property type="molecule type" value="Genomic_DNA"/>
</dbReference>